<comment type="caution">
    <text evidence="2">The sequence shown here is derived from an EMBL/GenBank/DDBJ whole genome shotgun (WGS) entry which is preliminary data.</text>
</comment>
<evidence type="ECO:0000313" key="2">
    <source>
        <dbReference type="EMBL" id="KKQ65296.1"/>
    </source>
</evidence>
<dbReference type="GO" id="GO:0005992">
    <property type="term" value="P:trehalose biosynthetic process"/>
    <property type="evidence" value="ECO:0007669"/>
    <property type="project" value="InterPro"/>
</dbReference>
<dbReference type="GO" id="GO:0005829">
    <property type="term" value="C:cytosol"/>
    <property type="evidence" value="ECO:0007669"/>
    <property type="project" value="TreeGrafter"/>
</dbReference>
<dbReference type="PATRIC" id="fig|1618422.5.peg.1150"/>
<dbReference type="AlphaFoldDB" id="A0A0G0MK55"/>
<protein>
    <submittedName>
        <fullName evidence="2">Alpha,alpha-trehalose-phosphate synthase/trehalose-phosphatase</fullName>
    </submittedName>
</protein>
<evidence type="ECO:0000313" key="3">
    <source>
        <dbReference type="Proteomes" id="UP000034235"/>
    </source>
</evidence>
<dbReference type="Proteomes" id="UP000034235">
    <property type="component" value="Unassembled WGS sequence"/>
</dbReference>
<dbReference type="SUPFAM" id="SSF53756">
    <property type="entry name" value="UDP-Glycosyltransferase/glycogen phosphorylase"/>
    <property type="match status" value="1"/>
</dbReference>
<name>A0A0G0MK55_9BACT</name>
<dbReference type="GO" id="GO:0004805">
    <property type="term" value="F:trehalose-phosphatase activity"/>
    <property type="evidence" value="ECO:0007669"/>
    <property type="project" value="TreeGrafter"/>
</dbReference>
<dbReference type="GO" id="GO:0003825">
    <property type="term" value="F:alpha,alpha-trehalose-phosphate synthase (UDP-forming) activity"/>
    <property type="evidence" value="ECO:0007669"/>
    <property type="project" value="TreeGrafter"/>
</dbReference>
<reference evidence="2 3" key="1">
    <citation type="journal article" date="2015" name="Nature">
        <title>rRNA introns, odd ribosomes, and small enigmatic genomes across a large radiation of phyla.</title>
        <authorList>
            <person name="Brown C.T."/>
            <person name="Hug L.A."/>
            <person name="Thomas B.C."/>
            <person name="Sharon I."/>
            <person name="Castelle C.J."/>
            <person name="Singh A."/>
            <person name="Wilkins M.J."/>
            <person name="Williams K.H."/>
            <person name="Banfield J.F."/>
        </authorList>
    </citation>
    <scope>NUCLEOTIDE SEQUENCE [LARGE SCALE GENOMIC DNA]</scope>
</reference>
<gene>
    <name evidence="2" type="ORF">US86_C0012G0011</name>
</gene>
<dbReference type="Pfam" id="PF00982">
    <property type="entry name" value="Glyco_transf_20"/>
    <property type="match status" value="1"/>
</dbReference>
<accession>A0A0G0MK55</accession>
<dbReference type="PANTHER" id="PTHR10788:SF106">
    <property type="entry name" value="BCDNA.GH08860"/>
    <property type="match status" value="1"/>
</dbReference>
<dbReference type="Gene3D" id="3.40.50.2000">
    <property type="entry name" value="Glycogen Phosphorylase B"/>
    <property type="match status" value="2"/>
</dbReference>
<dbReference type="InterPro" id="IPR001830">
    <property type="entry name" value="Glyco_trans_20"/>
</dbReference>
<dbReference type="EMBL" id="LBUP01000012">
    <property type="protein sequence ID" value="KKQ65296.1"/>
    <property type="molecule type" value="Genomic_DNA"/>
</dbReference>
<sequence length="516" mass="59376">MRLVIVSNRLPITVKEAGGNLVYEDSIGGVATGIKSYLKNLDNRSFQGINEYIWVGWPGNEIPDFAKEKVKKELFSLYNSYPVFLEKQEIDKFYLGFSNKTIWPLFHGFKNLVDWQGEEYDKYIDVNKKFCNALLKILRKDDLIWVHDYHLLLLPKLLRSKLPDSQIGFFLHIPLPGFESLKQIPQYAISSLIDGILGANLIGFHTTEYKQNFLGAIRFFTNSDTSSGYVLSKNYPVKTQVYPMSIDFQNFNQEASSVKVQKVKNSLQKEYGHYRYILSMDRLDYTKGVIEKLKAYNLFLKNNPNYHKKVKLILILVPSRAEIDSYKKTREKIEVLTEIINQKYRKNNWEPITYKYRSLPFSSIVAHYLISDVALITPIKDGMNLIAKEFIASKVDKKGVVILSNKAGAAKELTKSLLVDPLNIGQIAESITTALNMTEAEQEYRLSLMQQYLMNNNITSWADTFITDLKLSGSLQQIFHTKHILLACLHFSYMLLSAFAPSEQTNFTRTHLQTNT</sequence>
<proteinExistence type="inferred from homology"/>
<dbReference type="PANTHER" id="PTHR10788">
    <property type="entry name" value="TREHALOSE-6-PHOSPHATE SYNTHASE"/>
    <property type="match status" value="1"/>
</dbReference>
<comment type="similarity">
    <text evidence="1">Belongs to the glycosyltransferase 20 family.</text>
</comment>
<organism evidence="2 3">
    <name type="scientific">Candidatus Daviesbacteria bacterium GW2011_GWA2_38_24</name>
    <dbReference type="NCBI Taxonomy" id="1618422"/>
    <lineage>
        <taxon>Bacteria</taxon>
        <taxon>Candidatus Daviesiibacteriota</taxon>
    </lineage>
</organism>
<dbReference type="CDD" id="cd03788">
    <property type="entry name" value="GT20_TPS"/>
    <property type="match status" value="1"/>
</dbReference>
<evidence type="ECO:0000256" key="1">
    <source>
        <dbReference type="ARBA" id="ARBA00008799"/>
    </source>
</evidence>